<keyword evidence="2" id="KW-1185">Reference proteome</keyword>
<comment type="caution">
    <text evidence="1">The sequence shown here is derived from an EMBL/GenBank/DDBJ whole genome shotgun (WGS) entry which is preliminary data.</text>
</comment>
<reference evidence="1 2" key="1">
    <citation type="submission" date="2014-12" db="EMBL/GenBank/DDBJ databases">
        <title>Draft genome sequences of 29 type strains of Enterococci.</title>
        <authorList>
            <person name="Zhong Z."/>
            <person name="Sun Z."/>
            <person name="Liu W."/>
            <person name="Zhang W."/>
            <person name="Zhang H."/>
        </authorList>
    </citation>
    <scope>NUCLEOTIDE SEQUENCE [LARGE SCALE GENOMIC DNA]</scope>
    <source>
        <strain evidence="1 2">DSM 17029</strain>
    </source>
</reference>
<dbReference type="Proteomes" id="UP000181884">
    <property type="component" value="Unassembled WGS sequence"/>
</dbReference>
<evidence type="ECO:0000313" key="1">
    <source>
        <dbReference type="EMBL" id="OJG17410.1"/>
    </source>
</evidence>
<accession>A0A1L8RC95</accession>
<dbReference type="EMBL" id="JXKH01000010">
    <property type="protein sequence ID" value="OJG17410.1"/>
    <property type="molecule type" value="Genomic_DNA"/>
</dbReference>
<proteinExistence type="predicted"/>
<gene>
    <name evidence="1" type="ORF">RU97_GL000596</name>
</gene>
<organism evidence="1 2">
    <name type="scientific">Enterococcus canis</name>
    <dbReference type="NCBI Taxonomy" id="214095"/>
    <lineage>
        <taxon>Bacteria</taxon>
        <taxon>Bacillati</taxon>
        <taxon>Bacillota</taxon>
        <taxon>Bacilli</taxon>
        <taxon>Lactobacillales</taxon>
        <taxon>Enterococcaceae</taxon>
        <taxon>Enterococcus</taxon>
    </lineage>
</organism>
<protein>
    <submittedName>
        <fullName evidence="1">Uncharacterized protein</fullName>
    </submittedName>
</protein>
<name>A0A1L8RC95_9ENTE</name>
<dbReference type="AlphaFoldDB" id="A0A1L8RC95"/>
<evidence type="ECO:0000313" key="2">
    <source>
        <dbReference type="Proteomes" id="UP000181884"/>
    </source>
</evidence>
<sequence length="38" mass="4405">MQGKETLVKRIKTKEKKTYNAIVKLGEKGYLDFISFAK</sequence>